<evidence type="ECO:0000256" key="5">
    <source>
        <dbReference type="ARBA" id="ARBA00022519"/>
    </source>
</evidence>
<organism evidence="12 13">
    <name type="scientific">Afifella marina DSM 2698</name>
    <dbReference type="NCBI Taxonomy" id="1120955"/>
    <lineage>
        <taxon>Bacteria</taxon>
        <taxon>Pseudomonadati</taxon>
        <taxon>Pseudomonadota</taxon>
        <taxon>Alphaproteobacteria</taxon>
        <taxon>Hyphomicrobiales</taxon>
        <taxon>Afifellaceae</taxon>
        <taxon>Afifella</taxon>
    </lineage>
</organism>
<dbReference type="Proteomes" id="UP000199347">
    <property type="component" value="Unassembled WGS sequence"/>
</dbReference>
<feature type="domain" description="TonB C-terminal" evidence="11">
    <location>
        <begin position="251"/>
        <end position="342"/>
    </location>
</feature>
<evidence type="ECO:0000259" key="11">
    <source>
        <dbReference type="PROSITE" id="PS52015"/>
    </source>
</evidence>
<dbReference type="GO" id="GO:0055085">
    <property type="term" value="P:transmembrane transport"/>
    <property type="evidence" value="ECO:0007669"/>
    <property type="project" value="InterPro"/>
</dbReference>
<gene>
    <name evidence="12" type="ORF">SAMN03080610_00898</name>
</gene>
<protein>
    <submittedName>
        <fullName evidence="12">Protein TonB</fullName>
    </submittedName>
</protein>
<feature type="region of interest" description="Disordered" evidence="10">
    <location>
        <begin position="91"/>
        <end position="152"/>
    </location>
</feature>
<dbReference type="GO" id="GO:0098797">
    <property type="term" value="C:plasma membrane protein complex"/>
    <property type="evidence" value="ECO:0007669"/>
    <property type="project" value="TreeGrafter"/>
</dbReference>
<evidence type="ECO:0000256" key="10">
    <source>
        <dbReference type="SAM" id="MobiDB-lite"/>
    </source>
</evidence>
<dbReference type="PANTHER" id="PTHR33446:SF2">
    <property type="entry name" value="PROTEIN TONB"/>
    <property type="match status" value="1"/>
</dbReference>
<evidence type="ECO:0000256" key="9">
    <source>
        <dbReference type="ARBA" id="ARBA00023136"/>
    </source>
</evidence>
<keyword evidence="8" id="KW-1133">Transmembrane helix</keyword>
<accession>A0A1G5MMQ2</accession>
<keyword evidence="9" id="KW-0472">Membrane</keyword>
<evidence type="ECO:0000256" key="1">
    <source>
        <dbReference type="ARBA" id="ARBA00004383"/>
    </source>
</evidence>
<evidence type="ECO:0000256" key="4">
    <source>
        <dbReference type="ARBA" id="ARBA00022475"/>
    </source>
</evidence>
<keyword evidence="4" id="KW-1003">Cell membrane</keyword>
<evidence type="ECO:0000256" key="7">
    <source>
        <dbReference type="ARBA" id="ARBA00022927"/>
    </source>
</evidence>
<name>A0A1G5MMQ2_AFIMA</name>
<dbReference type="PROSITE" id="PS52015">
    <property type="entry name" value="TONB_CTD"/>
    <property type="match status" value="1"/>
</dbReference>
<sequence>MTKDRVAWIVAAVVAVALHAAVLVTFMASPESALDGGAGQPEAVAGIAEADFFQMMSDVSANDAESPSDVVETGEPLDPVEETEVVEAVAPETLEEVVPEEVPPSQDEETAEPPAPETVEQVPPEQVLPSEPDEVAEARPAEEVEPVEEVLQPVEEVTEMSALSPEPEVAMPQARPDAVPQEVLEAYRAEKQAEREAAERRERERAEAAARRREEAQEAARRDAARSRPAPSGGARAGGGGSQAQGPSRRAVATYNSRIYAHLARYKRYPSGGRSNGTVTVRFTISASGAAGGVRLTGSSGDAALDQAAVAMVTRASPFPRIPREFGRSSMTFTVPVSYTRR</sequence>
<keyword evidence="6" id="KW-0812">Transmembrane</keyword>
<reference evidence="13" key="1">
    <citation type="submission" date="2016-10" db="EMBL/GenBank/DDBJ databases">
        <authorList>
            <person name="Varghese N."/>
            <person name="Submissions S."/>
        </authorList>
    </citation>
    <scope>NUCLEOTIDE SEQUENCE [LARGE SCALE GENOMIC DNA]</scope>
    <source>
        <strain evidence="13">DSM 2698</strain>
    </source>
</reference>
<proteinExistence type="inferred from homology"/>
<evidence type="ECO:0000256" key="2">
    <source>
        <dbReference type="ARBA" id="ARBA00006555"/>
    </source>
</evidence>
<keyword evidence="3" id="KW-0813">Transport</keyword>
<dbReference type="AlphaFoldDB" id="A0A1G5MMQ2"/>
<keyword evidence="7" id="KW-0653">Protein transport</keyword>
<comment type="similarity">
    <text evidence="2">Belongs to the TonB family.</text>
</comment>
<dbReference type="InterPro" id="IPR006260">
    <property type="entry name" value="TonB/TolA_C"/>
</dbReference>
<dbReference type="EMBL" id="FMVW01000001">
    <property type="protein sequence ID" value="SCZ26064.1"/>
    <property type="molecule type" value="Genomic_DNA"/>
</dbReference>
<evidence type="ECO:0000256" key="6">
    <source>
        <dbReference type="ARBA" id="ARBA00022692"/>
    </source>
</evidence>
<dbReference type="GO" id="GO:0031992">
    <property type="term" value="F:energy transducer activity"/>
    <property type="evidence" value="ECO:0007669"/>
    <property type="project" value="TreeGrafter"/>
</dbReference>
<dbReference type="InterPro" id="IPR037682">
    <property type="entry name" value="TonB_C"/>
</dbReference>
<feature type="region of interest" description="Disordered" evidence="10">
    <location>
        <begin position="187"/>
        <end position="251"/>
    </location>
</feature>
<dbReference type="STRING" id="1120955.SAMN03080610_00898"/>
<keyword evidence="13" id="KW-1185">Reference proteome</keyword>
<dbReference type="SUPFAM" id="SSF74653">
    <property type="entry name" value="TolA/TonB C-terminal domain"/>
    <property type="match status" value="1"/>
</dbReference>
<dbReference type="GO" id="GO:0015031">
    <property type="term" value="P:protein transport"/>
    <property type="evidence" value="ECO:0007669"/>
    <property type="project" value="UniProtKB-KW"/>
</dbReference>
<dbReference type="PANTHER" id="PTHR33446">
    <property type="entry name" value="PROTEIN TONB-RELATED"/>
    <property type="match status" value="1"/>
</dbReference>
<keyword evidence="5" id="KW-0997">Cell inner membrane</keyword>
<feature type="compositionally biased region" description="Basic and acidic residues" evidence="10">
    <location>
        <begin position="187"/>
        <end position="226"/>
    </location>
</feature>
<dbReference type="RefSeq" id="WP_092809878.1">
    <property type="nucleotide sequence ID" value="NZ_FMVW01000001.1"/>
</dbReference>
<dbReference type="Pfam" id="PF13103">
    <property type="entry name" value="TonB_2"/>
    <property type="match status" value="1"/>
</dbReference>
<comment type="subcellular location">
    <subcellularLocation>
        <location evidence="1">Cell inner membrane</location>
        <topology evidence="1">Single-pass membrane protein</topology>
        <orientation evidence="1">Periplasmic side</orientation>
    </subcellularLocation>
</comment>
<dbReference type="Gene3D" id="3.30.1150.10">
    <property type="match status" value="1"/>
</dbReference>
<evidence type="ECO:0000313" key="12">
    <source>
        <dbReference type="EMBL" id="SCZ26064.1"/>
    </source>
</evidence>
<feature type="compositionally biased region" description="Low complexity" evidence="10">
    <location>
        <begin position="117"/>
        <end position="130"/>
    </location>
</feature>
<dbReference type="NCBIfam" id="TIGR01352">
    <property type="entry name" value="tonB_Cterm"/>
    <property type="match status" value="1"/>
</dbReference>
<dbReference type="InterPro" id="IPR051045">
    <property type="entry name" value="TonB-dependent_transducer"/>
</dbReference>
<dbReference type="OrthoDB" id="7433592at2"/>
<evidence type="ECO:0000313" key="13">
    <source>
        <dbReference type="Proteomes" id="UP000199347"/>
    </source>
</evidence>
<evidence type="ECO:0000256" key="3">
    <source>
        <dbReference type="ARBA" id="ARBA00022448"/>
    </source>
</evidence>
<evidence type="ECO:0000256" key="8">
    <source>
        <dbReference type="ARBA" id="ARBA00022989"/>
    </source>
</evidence>